<feature type="domain" description="Disease resistance protein winged helix" evidence="9">
    <location>
        <begin position="431"/>
        <end position="502"/>
    </location>
</feature>
<keyword evidence="2" id="KW-0677">Repeat</keyword>
<dbReference type="SMART" id="SM00369">
    <property type="entry name" value="LRR_TYP"/>
    <property type="match status" value="3"/>
</dbReference>
<dbReference type="Gene3D" id="1.10.8.430">
    <property type="entry name" value="Helical domain of apoptotic protease-activating factors"/>
    <property type="match status" value="1"/>
</dbReference>
<dbReference type="FunFam" id="1.10.10.10:FF:000322">
    <property type="entry name" value="Probable disease resistance protein At1g63360"/>
    <property type="match status" value="1"/>
</dbReference>
<dbReference type="InterPro" id="IPR058922">
    <property type="entry name" value="WHD_DRP"/>
</dbReference>
<dbReference type="GO" id="GO:0005524">
    <property type="term" value="F:ATP binding"/>
    <property type="evidence" value="ECO:0007669"/>
    <property type="project" value="UniProtKB-KW"/>
</dbReference>
<dbReference type="InterPro" id="IPR032675">
    <property type="entry name" value="LRR_dom_sf"/>
</dbReference>
<evidence type="ECO:0000259" key="7">
    <source>
        <dbReference type="Pfam" id="PF00931"/>
    </source>
</evidence>
<dbReference type="Gene3D" id="3.40.50.300">
    <property type="entry name" value="P-loop containing nucleotide triphosphate hydrolases"/>
    <property type="match status" value="1"/>
</dbReference>
<keyword evidence="4" id="KW-0611">Plant defense</keyword>
<feature type="domain" description="Disease resistance N-terminal" evidence="8">
    <location>
        <begin position="7"/>
        <end position="91"/>
    </location>
</feature>
<dbReference type="SUPFAM" id="SSF52540">
    <property type="entry name" value="P-loop containing nucleoside triphosphate hydrolases"/>
    <property type="match status" value="1"/>
</dbReference>
<comment type="caution">
    <text evidence="11">The sequence shown here is derived from an EMBL/GenBank/DDBJ whole genome shotgun (WGS) entry which is preliminary data.</text>
</comment>
<dbReference type="Pfam" id="PF23559">
    <property type="entry name" value="WHD_DRP"/>
    <property type="match status" value="1"/>
</dbReference>
<evidence type="ECO:0000256" key="5">
    <source>
        <dbReference type="ARBA" id="ARBA00022840"/>
    </source>
</evidence>
<evidence type="ECO:0000256" key="3">
    <source>
        <dbReference type="ARBA" id="ARBA00022741"/>
    </source>
</evidence>
<evidence type="ECO:0000256" key="1">
    <source>
        <dbReference type="ARBA" id="ARBA00022614"/>
    </source>
</evidence>
<dbReference type="PRINTS" id="PR00364">
    <property type="entry name" value="DISEASERSIST"/>
</dbReference>
<dbReference type="AlphaFoldDB" id="A0AAV0PII7"/>
<evidence type="ECO:0000259" key="9">
    <source>
        <dbReference type="Pfam" id="PF23559"/>
    </source>
</evidence>
<keyword evidence="6" id="KW-0175">Coiled coil</keyword>
<evidence type="ECO:0000313" key="12">
    <source>
        <dbReference type="Proteomes" id="UP001154282"/>
    </source>
</evidence>
<organism evidence="11 12">
    <name type="scientific">Linum tenue</name>
    <dbReference type="NCBI Taxonomy" id="586396"/>
    <lineage>
        <taxon>Eukaryota</taxon>
        <taxon>Viridiplantae</taxon>
        <taxon>Streptophyta</taxon>
        <taxon>Embryophyta</taxon>
        <taxon>Tracheophyta</taxon>
        <taxon>Spermatophyta</taxon>
        <taxon>Magnoliopsida</taxon>
        <taxon>eudicotyledons</taxon>
        <taxon>Gunneridae</taxon>
        <taxon>Pentapetalae</taxon>
        <taxon>rosids</taxon>
        <taxon>fabids</taxon>
        <taxon>Malpighiales</taxon>
        <taxon>Linaceae</taxon>
        <taxon>Linum</taxon>
    </lineage>
</organism>
<evidence type="ECO:0000256" key="6">
    <source>
        <dbReference type="SAM" id="Coils"/>
    </source>
</evidence>
<dbReference type="InterPro" id="IPR041118">
    <property type="entry name" value="Rx_N"/>
</dbReference>
<proteinExistence type="predicted"/>
<dbReference type="InterPro" id="IPR027417">
    <property type="entry name" value="P-loop_NTPase"/>
</dbReference>
<dbReference type="Pfam" id="PF25019">
    <property type="entry name" value="LRR_R13L1-DRL21"/>
    <property type="match status" value="1"/>
</dbReference>
<dbReference type="PANTHER" id="PTHR36766">
    <property type="entry name" value="PLANT BROAD-SPECTRUM MILDEW RESISTANCE PROTEIN RPW8"/>
    <property type="match status" value="1"/>
</dbReference>
<dbReference type="EMBL" id="CAMGYJ010000009">
    <property type="protein sequence ID" value="CAI0470919.1"/>
    <property type="molecule type" value="Genomic_DNA"/>
</dbReference>
<accession>A0AAV0PII7</accession>
<evidence type="ECO:0000313" key="11">
    <source>
        <dbReference type="EMBL" id="CAI0470919.1"/>
    </source>
</evidence>
<reference evidence="11" key="1">
    <citation type="submission" date="2022-08" db="EMBL/GenBank/DDBJ databases">
        <authorList>
            <person name="Gutierrez-Valencia J."/>
        </authorList>
    </citation>
    <scope>NUCLEOTIDE SEQUENCE</scope>
</reference>
<dbReference type="InterPro" id="IPR002182">
    <property type="entry name" value="NB-ARC"/>
</dbReference>
<dbReference type="Gene3D" id="1.20.5.4130">
    <property type="match status" value="1"/>
</dbReference>
<dbReference type="Proteomes" id="UP001154282">
    <property type="component" value="Unassembled WGS sequence"/>
</dbReference>
<keyword evidence="1" id="KW-0433">Leucine-rich repeat</keyword>
<feature type="coiled-coil region" evidence="6">
    <location>
        <begin position="1093"/>
        <end position="1120"/>
    </location>
</feature>
<name>A0AAV0PII7_9ROSI</name>
<dbReference type="Pfam" id="PF00931">
    <property type="entry name" value="NB-ARC"/>
    <property type="match status" value="1"/>
</dbReference>
<keyword evidence="5" id="KW-0067">ATP-binding</keyword>
<dbReference type="GO" id="GO:0006952">
    <property type="term" value="P:defense response"/>
    <property type="evidence" value="ECO:0007669"/>
    <property type="project" value="UniProtKB-KW"/>
</dbReference>
<dbReference type="Gene3D" id="3.80.10.10">
    <property type="entry name" value="Ribonuclease Inhibitor"/>
    <property type="match status" value="3"/>
</dbReference>
<dbReference type="GO" id="GO:0051707">
    <property type="term" value="P:response to other organism"/>
    <property type="evidence" value="ECO:0007669"/>
    <property type="project" value="UniProtKB-ARBA"/>
</dbReference>
<evidence type="ECO:0000259" key="10">
    <source>
        <dbReference type="Pfam" id="PF25019"/>
    </source>
</evidence>
<dbReference type="InterPro" id="IPR036388">
    <property type="entry name" value="WH-like_DNA-bd_sf"/>
</dbReference>
<evidence type="ECO:0000256" key="2">
    <source>
        <dbReference type="ARBA" id="ARBA00022737"/>
    </source>
</evidence>
<dbReference type="InterPro" id="IPR003591">
    <property type="entry name" value="Leu-rich_rpt_typical-subtyp"/>
</dbReference>
<dbReference type="SUPFAM" id="SSF52058">
    <property type="entry name" value="L domain-like"/>
    <property type="match status" value="2"/>
</dbReference>
<dbReference type="InterPro" id="IPR056789">
    <property type="entry name" value="LRR_R13L1-DRL21"/>
</dbReference>
<dbReference type="Gene3D" id="1.10.10.10">
    <property type="entry name" value="Winged helix-like DNA-binding domain superfamily/Winged helix DNA-binding domain"/>
    <property type="match status" value="1"/>
</dbReference>
<evidence type="ECO:0000259" key="8">
    <source>
        <dbReference type="Pfam" id="PF18052"/>
    </source>
</evidence>
<evidence type="ECO:0000256" key="4">
    <source>
        <dbReference type="ARBA" id="ARBA00022821"/>
    </source>
</evidence>
<protein>
    <submittedName>
        <fullName evidence="11">Uncharacterized protein</fullName>
    </submittedName>
</protein>
<gene>
    <name evidence="11" type="ORF">LITE_LOCUS38730</name>
</gene>
<sequence>MAFAVAETVLKKLGPLAVEQAGLLWGLSSEVLKLKSTVTSIRAVLLDAEEQSGLNNQIQVWLQELKQVLYDADDLLDDFNTEALLRQQHDKVDINEKQVHLFFSASNHLLNGLLMAHRIKAIRSKLDEIDENRKKFNLQTRLEEDSAAAMSKKRSQTDSFVPNVFVGRKEDSEKIISLLLSTNDEQKVEVIPILGMGGLGKTALAQYIYNDKIVSSYFQLTSWICVSDNFSETVLVKKILESLSEEKVADLQLQSLKSKLKTKMENKKFLVVLDDVWDNGDYMTNWERLMSFFCNVGAVGSKIMVTTRIGSVANFMATKGIERHEIKGLSKQESWSLFERIAFKGKAVEGDERFERAGKEIVGRCVGVPLAIRAMAGVLSSKRNVVDWEALKDKQARLDSMDSDKRILATLRLSYDHLPSYLKPCFAYCSLFPKDYEIEVKTLVQLWMSQGYINSSSSSDLFEVGVGYFKSMLSRSFFQEPHEDHSGNVRWCKVHDLMHDLALEVAGKESVTLRASNPVVDDGINFDGLRHISFDFEGRRSRKPWQVPHLLPRATKLRTLLPANMNSWGMNANGGEEYETIFSNMPSLRALSLRGALMKSVPPSIHKLKRLRYLNLSRNAMQMLPEGITKLVNLQVLVLDFCEELRQLPRDIVNLSNLEFLSLIECVRLTGLPPGIGQLTLLKELSSFEVTNAFHSSGAATSRVSELKHLNGLGGKLKISNLELVKDEAEAQAASLNTKQHLRTLELCWNIIRPADDAAEDGRTLEALEPNENLKELKLWGYAGSSLSTWFFNSLKNVVIISLTYCDELRYLPSLDPLVSLEELTLYKLYSLEYIQIEEPTPPSASAPAPSSSKNGVQLLPSLKSLTIWECANLISWASSSKIEMPLFPRLSVLDISKCPKLESVPRFSVHVEKVRLNGMESELLGEFAASSIPPPHSPTHSRFRELTIHRIYGLRVLPQELLPQLVSLESLDIESCPNLSTLSSPAATPLQFALPVLRRFNISKLSGLDCLPEWLQHSSKLQELVIWSCGGLKSLPEWFPKLAALETLIVNDSELLSPRLESSTAEDWHKVAHVSKIVVSYKMVQRNGKYLVAEAGDQHQELEAEAEDDEQLLTSTQSSRYILLLNYYRKAKLYLTVGLAFVNRTASIGHLLWYNIELIIAYSIPVSFSLHCLDIMNISSV</sequence>
<dbReference type="GO" id="GO:0043531">
    <property type="term" value="F:ADP binding"/>
    <property type="evidence" value="ECO:0007669"/>
    <property type="project" value="InterPro"/>
</dbReference>
<feature type="domain" description="NB-ARC" evidence="7">
    <location>
        <begin position="170"/>
        <end position="346"/>
    </location>
</feature>
<dbReference type="Pfam" id="PF18052">
    <property type="entry name" value="Rx_N"/>
    <property type="match status" value="1"/>
</dbReference>
<dbReference type="PANTHER" id="PTHR36766:SF40">
    <property type="entry name" value="DISEASE RESISTANCE PROTEIN RGA3"/>
    <property type="match status" value="1"/>
</dbReference>
<keyword evidence="3" id="KW-0547">Nucleotide-binding</keyword>
<keyword evidence="12" id="KW-1185">Reference proteome</keyword>
<dbReference type="InterPro" id="IPR042197">
    <property type="entry name" value="Apaf_helical"/>
</dbReference>
<feature type="domain" description="R13L1/DRL21-like LRR repeat region" evidence="10">
    <location>
        <begin position="705"/>
        <end position="828"/>
    </location>
</feature>